<dbReference type="EMBL" id="CADIJX010000001">
    <property type="protein sequence ID" value="CAB3630571.1"/>
    <property type="molecule type" value="Genomic_DNA"/>
</dbReference>
<evidence type="ECO:0000256" key="1">
    <source>
        <dbReference type="SAM" id="SignalP"/>
    </source>
</evidence>
<sequence length="151" mass="16410">MKTWARLMLAATAAALLLSGCAGPRYAEVASRIPPLEQNNGRIYFYQIASVAGEAAVQPAILVDGHKVGRSKPGRFFFVDRPKGTVSLAMAAQDQALSVPLAAGQTRYVRVDIEGGKQVLRIEASGEAAQQSMADLKYWGAGWRDREKLRY</sequence>
<keyword evidence="4" id="KW-1185">Reference proteome</keyword>
<feature type="domain" description="DUF2846" evidence="2">
    <location>
        <begin position="37"/>
        <end position="116"/>
    </location>
</feature>
<proteinExistence type="predicted"/>
<dbReference type="PROSITE" id="PS51257">
    <property type="entry name" value="PROKAR_LIPOPROTEIN"/>
    <property type="match status" value="1"/>
</dbReference>
<dbReference type="AlphaFoldDB" id="A0A6S6Z557"/>
<accession>A0A6S6Z557</accession>
<evidence type="ECO:0000313" key="4">
    <source>
        <dbReference type="Proteomes" id="UP000494108"/>
    </source>
</evidence>
<feature type="chain" id="PRO_5028930214" description="DUF2846 domain-containing protein" evidence="1">
    <location>
        <begin position="28"/>
        <end position="151"/>
    </location>
</feature>
<feature type="signal peptide" evidence="1">
    <location>
        <begin position="1"/>
        <end position="27"/>
    </location>
</feature>
<dbReference type="InterPro" id="IPR022548">
    <property type="entry name" value="DUF2846"/>
</dbReference>
<dbReference type="RefSeq" id="WP_175173368.1">
    <property type="nucleotide sequence ID" value="NZ_CADIJX010000001.1"/>
</dbReference>
<dbReference type="Pfam" id="PF11008">
    <property type="entry name" value="DUF2846"/>
    <property type="match status" value="1"/>
</dbReference>
<name>A0A6S6Z557_9BURK</name>
<keyword evidence="1" id="KW-0732">Signal</keyword>
<dbReference type="Proteomes" id="UP000494108">
    <property type="component" value="Unassembled WGS sequence"/>
</dbReference>
<gene>
    <name evidence="3" type="ORF">LMG3431_01078</name>
</gene>
<evidence type="ECO:0000259" key="2">
    <source>
        <dbReference type="Pfam" id="PF11008"/>
    </source>
</evidence>
<reference evidence="3 4" key="1">
    <citation type="submission" date="2020-04" db="EMBL/GenBank/DDBJ databases">
        <authorList>
            <person name="De Canck E."/>
        </authorList>
    </citation>
    <scope>NUCLEOTIDE SEQUENCE [LARGE SCALE GENOMIC DNA]</scope>
    <source>
        <strain evidence="3 4">LMG 3431</strain>
    </source>
</reference>
<protein>
    <recommendedName>
        <fullName evidence="2">DUF2846 domain-containing protein</fullName>
    </recommendedName>
</protein>
<organism evidence="3 4">
    <name type="scientific">Achromobacter pestifer</name>
    <dbReference type="NCBI Taxonomy" id="1353889"/>
    <lineage>
        <taxon>Bacteria</taxon>
        <taxon>Pseudomonadati</taxon>
        <taxon>Pseudomonadota</taxon>
        <taxon>Betaproteobacteria</taxon>
        <taxon>Burkholderiales</taxon>
        <taxon>Alcaligenaceae</taxon>
        <taxon>Achromobacter</taxon>
    </lineage>
</organism>
<evidence type="ECO:0000313" key="3">
    <source>
        <dbReference type="EMBL" id="CAB3630571.1"/>
    </source>
</evidence>